<gene>
    <name evidence="1" type="ORF">WG66_15055</name>
</gene>
<dbReference type="EMBL" id="LATX01002236">
    <property type="protein sequence ID" value="KTB32370.1"/>
    <property type="molecule type" value="Genomic_DNA"/>
</dbReference>
<proteinExistence type="predicted"/>
<reference evidence="1 2" key="1">
    <citation type="submission" date="2015-12" db="EMBL/GenBank/DDBJ databases">
        <title>Draft genome sequence of Moniliophthora roreri, the causal agent of frosty pod rot of cacao.</title>
        <authorList>
            <person name="Aime M.C."/>
            <person name="Diaz-Valderrama J.R."/>
            <person name="Kijpornyongpan T."/>
            <person name="Phillips-Mora W."/>
        </authorList>
    </citation>
    <scope>NUCLEOTIDE SEQUENCE [LARGE SCALE GENOMIC DNA]</scope>
    <source>
        <strain evidence="1 2">MCA 2952</strain>
    </source>
</reference>
<accession>A0A0W0F887</accession>
<organism evidence="1 2">
    <name type="scientific">Moniliophthora roreri</name>
    <name type="common">Frosty pod rot fungus</name>
    <name type="synonym">Monilia roreri</name>
    <dbReference type="NCBI Taxonomy" id="221103"/>
    <lineage>
        <taxon>Eukaryota</taxon>
        <taxon>Fungi</taxon>
        <taxon>Dikarya</taxon>
        <taxon>Basidiomycota</taxon>
        <taxon>Agaricomycotina</taxon>
        <taxon>Agaricomycetes</taxon>
        <taxon>Agaricomycetidae</taxon>
        <taxon>Agaricales</taxon>
        <taxon>Marasmiineae</taxon>
        <taxon>Marasmiaceae</taxon>
        <taxon>Moniliophthora</taxon>
    </lineage>
</organism>
<protein>
    <submittedName>
        <fullName evidence="1">Uncharacterized protein</fullName>
    </submittedName>
</protein>
<comment type="caution">
    <text evidence="1">The sequence shown here is derived from an EMBL/GenBank/DDBJ whole genome shotgun (WGS) entry which is preliminary data.</text>
</comment>
<evidence type="ECO:0000313" key="1">
    <source>
        <dbReference type="EMBL" id="KTB32370.1"/>
    </source>
</evidence>
<name>A0A0W0F887_MONRR</name>
<dbReference type="Proteomes" id="UP000054988">
    <property type="component" value="Unassembled WGS sequence"/>
</dbReference>
<sequence length="16" mass="1835">MSIFKLSHLSVHLLPL</sequence>
<evidence type="ECO:0000313" key="2">
    <source>
        <dbReference type="Proteomes" id="UP000054988"/>
    </source>
</evidence>
<dbReference type="AlphaFoldDB" id="A0A0W0F887"/>